<comment type="caution">
    <text evidence="2">The sequence shown here is derived from an EMBL/GenBank/DDBJ whole genome shotgun (WGS) entry which is preliminary data.</text>
</comment>
<feature type="transmembrane region" description="Helical" evidence="1">
    <location>
        <begin position="131"/>
        <end position="150"/>
    </location>
</feature>
<reference evidence="3" key="1">
    <citation type="journal article" date="2024" name="Toxins">
        <title>Genome Sequence Analysis of Native Xenorhabdus Strains Isolated from Entomopathogenic Nematodes in Argentina.</title>
        <authorList>
            <person name="Palma L."/>
            <person name="Frizzo L."/>
            <person name="Kaiser S."/>
            <person name="Berry C."/>
            <person name="Caballero P."/>
            <person name="Bode H.B."/>
            <person name="Del Valle E.E."/>
        </authorList>
    </citation>
    <scope>NUCLEOTIDE SEQUENCE [LARGE SCALE GENOMIC DNA]</scope>
    <source>
        <strain evidence="3">12</strain>
    </source>
</reference>
<evidence type="ECO:0000313" key="3">
    <source>
        <dbReference type="Proteomes" id="UP001271890"/>
    </source>
</evidence>
<keyword evidence="1" id="KW-0472">Membrane</keyword>
<dbReference type="Gene3D" id="1.20.58.130">
    <property type="match status" value="1"/>
</dbReference>
<accession>A0ABU4SCJ3</accession>
<evidence type="ECO:0000313" key="2">
    <source>
        <dbReference type="EMBL" id="MDX7988441.1"/>
    </source>
</evidence>
<evidence type="ECO:0000256" key="1">
    <source>
        <dbReference type="SAM" id="Phobius"/>
    </source>
</evidence>
<keyword evidence="1" id="KW-1133">Transmembrane helix</keyword>
<gene>
    <name evidence="2" type="ORF">FE392_14060</name>
</gene>
<dbReference type="EMBL" id="VCDN01000057">
    <property type="protein sequence ID" value="MDX7988441.1"/>
    <property type="molecule type" value="Genomic_DNA"/>
</dbReference>
<dbReference type="Proteomes" id="UP001271890">
    <property type="component" value="Unassembled WGS sequence"/>
</dbReference>
<evidence type="ECO:0008006" key="4">
    <source>
        <dbReference type="Google" id="ProtNLM"/>
    </source>
</evidence>
<sequence>MNTTLEKRIENLESDATQIKIDVAVIKSNYATKSDIETINTQVHKEISSIRGDMALRNDIVSIRDEMALKSDTTSIHSEMVRQHEMVAVRQEISSINQEISSINQEISSIHQRISSLHENLSNQITAQTKWMVTMMFGFAGVIITAMKLMI</sequence>
<keyword evidence="1" id="KW-0812">Transmembrane</keyword>
<proteinExistence type="predicted"/>
<protein>
    <recommendedName>
        <fullName evidence="4">Hemolysin XhlA</fullName>
    </recommendedName>
</protein>
<keyword evidence="3" id="KW-1185">Reference proteome</keyword>
<organism evidence="2 3">
    <name type="scientific">Xenorhabdus santafensis</name>
    <dbReference type="NCBI Taxonomy" id="2582833"/>
    <lineage>
        <taxon>Bacteria</taxon>
        <taxon>Pseudomonadati</taxon>
        <taxon>Pseudomonadota</taxon>
        <taxon>Gammaproteobacteria</taxon>
        <taxon>Enterobacterales</taxon>
        <taxon>Morganellaceae</taxon>
        <taxon>Xenorhabdus</taxon>
    </lineage>
</organism>
<name>A0ABU4SCJ3_9GAMM</name>